<evidence type="ECO:0000256" key="1">
    <source>
        <dbReference type="ARBA" id="ARBA00009833"/>
    </source>
</evidence>
<dbReference type="InterPro" id="IPR009010">
    <property type="entry name" value="Asp_de-COase-like_dom_sf"/>
</dbReference>
<dbReference type="Gene3D" id="2.40.40.20">
    <property type="match status" value="1"/>
</dbReference>
<dbReference type="FunFam" id="3.40.50.300:FF:000018">
    <property type="entry name" value="Cell division control 48"/>
    <property type="match status" value="1"/>
</dbReference>
<dbReference type="InterPro" id="IPR003593">
    <property type="entry name" value="AAA+_ATPase"/>
</dbReference>
<dbReference type="GO" id="GO:0005524">
    <property type="term" value="F:ATP binding"/>
    <property type="evidence" value="ECO:0007669"/>
    <property type="project" value="UniProtKB-KW"/>
</dbReference>
<sequence length="771" mass="84148">MADAPTQADERTVKLQVAAARQEESGQGIARLSRASLSEIGAMEGDVLEITGKAATVARAVLAYDEDEGLQVIRLDGLQRGNAEVGSGDHVVVRKAESRPAQRVVFAPAQKDMRLQGPSAALKRNFFQRPMVQGDLVATTGQQQVADIPPQLRRMFNAPAYALTQIRLNVVSTTPRGIVHIDENTEVELREVFEEAHDARGDVNYDDVGGMSDTIRQLREMVELPLRYPELFTRLGVAPPKGVLLHGPPGTGKTRLAQAVANESEANFFTINGPEIMGSGYGESEKALREVFEEATKAAPAIVFIDEIDSIAPKRSQVHGEAEKRLVAQLLTLMDGIDSRAHVVVIAATNRPDAIDEALRRPGRFDREIVIGVPDEAGRREILGIHTRGMPLGSKVDLTELARTTHGFVGADLAALTREAAIEAVRRIMPRLDLEARTIPPEVLEELQVLREDFVAALKRVQPSAMREVMVQVPNIGWADIGGLDEAQLKLKEGVELPLKNPEAFHKLGIRPAKGFLLYGPPGTGKTLLAKAVAKEAEANFISIKSSDLLSKWYGESEQQIARLFARARQVAPCVIFIDEIDSLVPARGMGGGGGEPQVTGRVVNTILAEMDGMEELQSVVLIGATNRPALVDPALLRPGRFDELVYVGTPDEAGRAHILGIHTSKMPLADDVSLRDIAARTERFTGADLEDVVRRAGLIAIRKRGAEVEQVRREDFEDALEDSRATVTEEMEAEYERMKGELKKRAMEVIPIGFIAPGMVESTRERKHGD</sequence>
<dbReference type="Gene3D" id="3.40.50.300">
    <property type="entry name" value="P-loop containing nucleotide triphosphate hydrolases"/>
    <property type="match status" value="2"/>
</dbReference>
<dbReference type="FunFam" id="1.10.8.60:FF:000057">
    <property type="entry name" value="AAA family ATPase, CDC48 subfamily"/>
    <property type="match status" value="1"/>
</dbReference>
<feature type="domain" description="CDC48" evidence="7">
    <location>
        <begin position="114"/>
        <end position="196"/>
    </location>
</feature>
<comment type="similarity">
    <text evidence="1">Belongs to the AAA ATPase family. CDC48 subfamily.</text>
</comment>
<keyword evidence="4 5" id="KW-0067">ATP-binding</keyword>
<dbReference type="Pfam" id="PF00004">
    <property type="entry name" value="AAA"/>
    <property type="match status" value="2"/>
</dbReference>
<feature type="domain" description="CDC48 N-terminal subdomain" evidence="8">
    <location>
        <begin position="14"/>
        <end position="98"/>
    </location>
</feature>
<dbReference type="PANTHER" id="PTHR23077">
    <property type="entry name" value="AAA-FAMILY ATPASE"/>
    <property type="match status" value="1"/>
</dbReference>
<dbReference type="InterPro" id="IPR027417">
    <property type="entry name" value="P-loop_NTPase"/>
</dbReference>
<evidence type="ECO:0000259" key="6">
    <source>
        <dbReference type="SMART" id="SM00382"/>
    </source>
</evidence>
<dbReference type="Gene3D" id="3.10.330.10">
    <property type="match status" value="1"/>
</dbReference>
<dbReference type="FunFam" id="3.40.50.300:FF:000012">
    <property type="entry name" value="Transitional endoplasmic reticulum ATPase"/>
    <property type="match status" value="1"/>
</dbReference>
<evidence type="ECO:0000256" key="4">
    <source>
        <dbReference type="ARBA" id="ARBA00022840"/>
    </source>
</evidence>
<dbReference type="InterPro" id="IPR003959">
    <property type="entry name" value="ATPase_AAA_core"/>
</dbReference>
<accession>A0A2W5QDR1</accession>
<evidence type="ECO:0000256" key="2">
    <source>
        <dbReference type="ARBA" id="ARBA00022737"/>
    </source>
</evidence>
<dbReference type="Pfam" id="PF02359">
    <property type="entry name" value="CDC48_N"/>
    <property type="match status" value="1"/>
</dbReference>
<dbReference type="SUPFAM" id="SSF54585">
    <property type="entry name" value="Cdc48 domain 2-like"/>
    <property type="match status" value="1"/>
</dbReference>
<evidence type="ECO:0000259" key="8">
    <source>
        <dbReference type="SMART" id="SM01073"/>
    </source>
</evidence>
<organism evidence="9 10">
    <name type="scientific">Novosphingobium pentaromativorans</name>
    <dbReference type="NCBI Taxonomy" id="205844"/>
    <lineage>
        <taxon>Bacteria</taxon>
        <taxon>Pseudomonadati</taxon>
        <taxon>Pseudomonadota</taxon>
        <taxon>Alphaproteobacteria</taxon>
        <taxon>Sphingomonadales</taxon>
        <taxon>Sphingomonadaceae</taxon>
        <taxon>Novosphingobium</taxon>
    </lineage>
</organism>
<dbReference type="InterPro" id="IPR004201">
    <property type="entry name" value="Cdc48_dom2"/>
</dbReference>
<evidence type="ECO:0000256" key="5">
    <source>
        <dbReference type="RuleBase" id="RU003651"/>
    </source>
</evidence>
<evidence type="ECO:0000259" key="7">
    <source>
        <dbReference type="SMART" id="SM01072"/>
    </source>
</evidence>
<dbReference type="Proteomes" id="UP000249082">
    <property type="component" value="Unassembled WGS sequence"/>
</dbReference>
<dbReference type="Pfam" id="PF02933">
    <property type="entry name" value="CDC48_2"/>
    <property type="match status" value="1"/>
</dbReference>
<evidence type="ECO:0000256" key="3">
    <source>
        <dbReference type="ARBA" id="ARBA00022741"/>
    </source>
</evidence>
<dbReference type="InterPro" id="IPR003338">
    <property type="entry name" value="CDC4_N-term_subdom"/>
</dbReference>
<dbReference type="InterPro" id="IPR003960">
    <property type="entry name" value="ATPase_AAA_CS"/>
</dbReference>
<dbReference type="SMART" id="SM01072">
    <property type="entry name" value="CDC48_2"/>
    <property type="match status" value="1"/>
</dbReference>
<dbReference type="SMART" id="SM00382">
    <property type="entry name" value="AAA"/>
    <property type="match status" value="2"/>
</dbReference>
<dbReference type="InterPro" id="IPR041569">
    <property type="entry name" value="AAA_lid_3"/>
</dbReference>
<dbReference type="SUPFAM" id="SSF52540">
    <property type="entry name" value="P-loop containing nucleoside triphosphate hydrolases"/>
    <property type="match status" value="2"/>
</dbReference>
<dbReference type="AlphaFoldDB" id="A0A2W5QDR1"/>
<dbReference type="NCBIfam" id="TIGR01243">
    <property type="entry name" value="CDC48"/>
    <property type="match status" value="1"/>
</dbReference>
<dbReference type="GO" id="GO:0016887">
    <property type="term" value="F:ATP hydrolysis activity"/>
    <property type="evidence" value="ECO:0007669"/>
    <property type="project" value="InterPro"/>
</dbReference>
<feature type="domain" description="AAA+ ATPase" evidence="6">
    <location>
        <begin position="239"/>
        <end position="375"/>
    </location>
</feature>
<dbReference type="PROSITE" id="PS00674">
    <property type="entry name" value="AAA"/>
    <property type="match status" value="2"/>
</dbReference>
<dbReference type="SUPFAM" id="SSF50692">
    <property type="entry name" value="ADC-like"/>
    <property type="match status" value="1"/>
</dbReference>
<dbReference type="Pfam" id="PF17862">
    <property type="entry name" value="AAA_lid_3"/>
    <property type="match status" value="2"/>
</dbReference>
<dbReference type="FunFam" id="2.40.40.20:FF:000007">
    <property type="entry name" value="AAA family ATPase"/>
    <property type="match status" value="1"/>
</dbReference>
<dbReference type="PANTHER" id="PTHR23077:SF171">
    <property type="entry name" value="NUCLEAR VALOSIN-CONTAINING PROTEIN-LIKE"/>
    <property type="match status" value="1"/>
</dbReference>
<reference evidence="9 10" key="1">
    <citation type="submission" date="2017-08" db="EMBL/GenBank/DDBJ databases">
        <title>Infants hospitalized years apart are colonized by the same room-sourced microbial strains.</title>
        <authorList>
            <person name="Brooks B."/>
            <person name="Olm M.R."/>
            <person name="Firek B.A."/>
            <person name="Baker R."/>
            <person name="Thomas B.C."/>
            <person name="Morowitz M.J."/>
            <person name="Banfield J.F."/>
        </authorList>
    </citation>
    <scope>NUCLEOTIDE SEQUENCE [LARGE SCALE GENOMIC DNA]</scope>
    <source>
        <strain evidence="9">S2_005_002_R2_33</strain>
    </source>
</reference>
<keyword evidence="3 5" id="KW-0547">Nucleotide-binding</keyword>
<gene>
    <name evidence="9" type="ORF">DI555_19385</name>
</gene>
<dbReference type="Gene3D" id="1.10.8.60">
    <property type="match status" value="2"/>
</dbReference>
<evidence type="ECO:0000313" key="9">
    <source>
        <dbReference type="EMBL" id="PZQ52873.1"/>
    </source>
</evidence>
<keyword evidence="2" id="KW-0677">Repeat</keyword>
<dbReference type="CDD" id="cd19503">
    <property type="entry name" value="RecA-like_CDC48_NLV2_r1-like"/>
    <property type="match status" value="1"/>
</dbReference>
<protein>
    <submittedName>
        <fullName evidence="9">AAA family ATPase</fullName>
    </submittedName>
</protein>
<dbReference type="EMBL" id="QFPX01000020">
    <property type="protein sequence ID" value="PZQ52873.1"/>
    <property type="molecule type" value="Genomic_DNA"/>
</dbReference>
<dbReference type="InterPro" id="IPR050168">
    <property type="entry name" value="AAA_ATPase_domain"/>
</dbReference>
<comment type="caution">
    <text evidence="9">The sequence shown here is derived from an EMBL/GenBank/DDBJ whole genome shotgun (WGS) entry which is preliminary data.</text>
</comment>
<dbReference type="SMART" id="SM01073">
    <property type="entry name" value="CDC48_N"/>
    <property type="match status" value="1"/>
</dbReference>
<dbReference type="InterPro" id="IPR005938">
    <property type="entry name" value="AAA_ATPase_CDC48"/>
</dbReference>
<name>A0A2W5QDR1_9SPHN</name>
<feature type="domain" description="AAA+ ATPase" evidence="6">
    <location>
        <begin position="512"/>
        <end position="652"/>
    </location>
</feature>
<evidence type="ECO:0000313" key="10">
    <source>
        <dbReference type="Proteomes" id="UP000249082"/>
    </source>
</evidence>
<dbReference type="GO" id="GO:0005737">
    <property type="term" value="C:cytoplasm"/>
    <property type="evidence" value="ECO:0007669"/>
    <property type="project" value="UniProtKB-ARBA"/>
</dbReference>
<dbReference type="InterPro" id="IPR029067">
    <property type="entry name" value="CDC48_domain_2-like_sf"/>
</dbReference>
<proteinExistence type="inferred from homology"/>